<comment type="caution">
    <text evidence="1">The sequence shown here is derived from an EMBL/GenBank/DDBJ whole genome shotgun (WGS) entry which is preliminary data.</text>
</comment>
<dbReference type="Proteomes" id="UP000604825">
    <property type="component" value="Unassembled WGS sequence"/>
</dbReference>
<evidence type="ECO:0000313" key="2">
    <source>
        <dbReference type="Proteomes" id="UP000604825"/>
    </source>
</evidence>
<dbReference type="Pfam" id="PF14009">
    <property type="entry name" value="PADRE"/>
    <property type="match status" value="1"/>
</dbReference>
<reference evidence="1" key="1">
    <citation type="submission" date="2020-10" db="EMBL/GenBank/DDBJ databases">
        <authorList>
            <person name="Han B."/>
            <person name="Lu T."/>
            <person name="Zhao Q."/>
            <person name="Huang X."/>
            <person name="Zhao Y."/>
        </authorList>
    </citation>
    <scope>NUCLEOTIDE SEQUENCE</scope>
</reference>
<gene>
    <name evidence="1" type="ORF">NCGR_LOCUS10982</name>
</gene>
<organism evidence="1 2">
    <name type="scientific">Miscanthus lutarioriparius</name>
    <dbReference type="NCBI Taxonomy" id="422564"/>
    <lineage>
        <taxon>Eukaryota</taxon>
        <taxon>Viridiplantae</taxon>
        <taxon>Streptophyta</taxon>
        <taxon>Embryophyta</taxon>
        <taxon>Tracheophyta</taxon>
        <taxon>Spermatophyta</taxon>
        <taxon>Magnoliopsida</taxon>
        <taxon>Liliopsida</taxon>
        <taxon>Poales</taxon>
        <taxon>Poaceae</taxon>
        <taxon>PACMAD clade</taxon>
        <taxon>Panicoideae</taxon>
        <taxon>Andropogonodae</taxon>
        <taxon>Andropogoneae</taxon>
        <taxon>Saccharinae</taxon>
        <taxon>Miscanthus</taxon>
    </lineage>
</organism>
<protein>
    <submittedName>
        <fullName evidence="1">Uncharacterized protein</fullName>
    </submittedName>
</protein>
<dbReference type="EMBL" id="CAJGYO010000003">
    <property type="protein sequence ID" value="CAD6216822.1"/>
    <property type="molecule type" value="Genomic_DNA"/>
</dbReference>
<keyword evidence="2" id="KW-1185">Reference proteome</keyword>
<dbReference type="AlphaFoldDB" id="A0A811MVW1"/>
<dbReference type="OrthoDB" id="1899115at2759"/>
<dbReference type="InterPro" id="IPR025322">
    <property type="entry name" value="PADRE_dom"/>
</dbReference>
<sequence length="189" mass="19491">MAEHAGHVVCRADGFRVGRPAPVLGVGDRLEPGRTYLVVPVDRLPCGSGDGVVTAASLAVLSSSSHSRGRGGGKAAAPSLALAAGRKSPFEYAKDGDGRTVIRVAEEFIVKAVAGDGGGGDGCGSAALCSTPELRKHYEQLVGATRGRPWAPRLDTIKERKGRRLADVVSPGRLSPVRLLGMDKGLSIS</sequence>
<name>A0A811MVW1_9POAL</name>
<evidence type="ECO:0000313" key="1">
    <source>
        <dbReference type="EMBL" id="CAD6216822.1"/>
    </source>
</evidence>
<accession>A0A811MVW1</accession>
<proteinExistence type="predicted"/>
<dbReference type="PANTHER" id="PTHR33052">
    <property type="entry name" value="DUF4228 DOMAIN PROTEIN-RELATED"/>
    <property type="match status" value="1"/>
</dbReference>